<sequence length="165" mass="17639">MEEAIGICLPLQIFSAGVHKGRKESIMTGSVITCRRLATRWGHPQRRSAKPLTSIVAALLTEDPATNGPRPGWRSVRKSVTRPVVALAAPTRETRPPPPDRTQAAHDRPAHLVSRACGLGHRDPTCDSIPAPVAEVTYFCSHTEVHPTAEGHRVIASAGVAAAGR</sequence>
<proteinExistence type="predicted"/>
<evidence type="ECO:0000313" key="2">
    <source>
        <dbReference type="EMBL" id="GAA0247160.1"/>
    </source>
</evidence>
<keyword evidence="3" id="KW-1185">Reference proteome</keyword>
<evidence type="ECO:0000256" key="1">
    <source>
        <dbReference type="SAM" id="MobiDB-lite"/>
    </source>
</evidence>
<comment type="caution">
    <text evidence="2">The sequence shown here is derived from an EMBL/GenBank/DDBJ whole genome shotgun (WGS) entry which is preliminary data.</text>
</comment>
<organism evidence="2 3">
    <name type="scientific">Saccharothrix mutabilis subsp. mutabilis</name>
    <dbReference type="NCBI Taxonomy" id="66855"/>
    <lineage>
        <taxon>Bacteria</taxon>
        <taxon>Bacillati</taxon>
        <taxon>Actinomycetota</taxon>
        <taxon>Actinomycetes</taxon>
        <taxon>Pseudonocardiales</taxon>
        <taxon>Pseudonocardiaceae</taxon>
        <taxon>Saccharothrix</taxon>
    </lineage>
</organism>
<dbReference type="Proteomes" id="UP001500416">
    <property type="component" value="Unassembled WGS sequence"/>
</dbReference>
<name>A0ABP3DYN9_9PSEU</name>
<accession>A0ABP3DYN9</accession>
<feature type="region of interest" description="Disordered" evidence="1">
    <location>
        <begin position="63"/>
        <end position="108"/>
    </location>
</feature>
<protein>
    <submittedName>
        <fullName evidence="2">Uncharacterized protein</fullName>
    </submittedName>
</protein>
<evidence type="ECO:0000313" key="3">
    <source>
        <dbReference type="Proteomes" id="UP001500416"/>
    </source>
</evidence>
<gene>
    <name evidence="2" type="ORF">GCM10010492_53470</name>
</gene>
<reference evidence="3" key="1">
    <citation type="journal article" date="2019" name="Int. J. Syst. Evol. Microbiol.">
        <title>The Global Catalogue of Microorganisms (GCM) 10K type strain sequencing project: providing services to taxonomists for standard genome sequencing and annotation.</title>
        <authorList>
            <consortium name="The Broad Institute Genomics Platform"/>
            <consortium name="The Broad Institute Genome Sequencing Center for Infectious Disease"/>
            <person name="Wu L."/>
            <person name="Ma J."/>
        </authorList>
    </citation>
    <scope>NUCLEOTIDE SEQUENCE [LARGE SCALE GENOMIC DNA]</scope>
    <source>
        <strain evidence="3">JCM 3380</strain>
    </source>
</reference>
<dbReference type="EMBL" id="BAAABU010000015">
    <property type="protein sequence ID" value="GAA0247160.1"/>
    <property type="molecule type" value="Genomic_DNA"/>
</dbReference>